<name>A0A225WL46_9STRA</name>
<proteinExistence type="predicted"/>
<evidence type="ECO:0000313" key="2">
    <source>
        <dbReference type="Proteomes" id="UP000198211"/>
    </source>
</evidence>
<dbReference type="AlphaFoldDB" id="A0A225WL46"/>
<reference evidence="2" key="1">
    <citation type="submission" date="2017-03" db="EMBL/GenBank/DDBJ databases">
        <title>Phytopthora megakarya and P. palmivora, two closely related causual agents of cacao black pod achieved similar genome size and gene model numbers by different mechanisms.</title>
        <authorList>
            <person name="Ali S."/>
            <person name="Shao J."/>
            <person name="Larry D.J."/>
            <person name="Kronmiller B."/>
            <person name="Shen D."/>
            <person name="Strem M.D."/>
            <person name="Melnick R.L."/>
            <person name="Guiltinan M.J."/>
            <person name="Tyler B.M."/>
            <person name="Meinhardt L.W."/>
            <person name="Bailey B.A."/>
        </authorList>
    </citation>
    <scope>NUCLEOTIDE SEQUENCE [LARGE SCALE GENOMIC DNA]</scope>
    <source>
        <strain evidence="2">zdho120</strain>
    </source>
</reference>
<evidence type="ECO:0000313" key="1">
    <source>
        <dbReference type="EMBL" id="OWZ18282.1"/>
    </source>
</evidence>
<accession>A0A225WL46</accession>
<gene>
    <name evidence="1" type="ORF">PHMEG_0007654</name>
</gene>
<organism evidence="1 2">
    <name type="scientific">Phytophthora megakarya</name>
    <dbReference type="NCBI Taxonomy" id="4795"/>
    <lineage>
        <taxon>Eukaryota</taxon>
        <taxon>Sar</taxon>
        <taxon>Stramenopiles</taxon>
        <taxon>Oomycota</taxon>
        <taxon>Peronosporomycetes</taxon>
        <taxon>Peronosporales</taxon>
        <taxon>Peronosporaceae</taxon>
        <taxon>Phytophthora</taxon>
    </lineage>
</organism>
<keyword evidence="2" id="KW-1185">Reference proteome</keyword>
<comment type="caution">
    <text evidence="1">The sequence shown here is derived from an EMBL/GenBank/DDBJ whole genome shotgun (WGS) entry which is preliminary data.</text>
</comment>
<dbReference type="EMBL" id="NBNE01000612">
    <property type="protein sequence ID" value="OWZ18282.1"/>
    <property type="molecule type" value="Genomic_DNA"/>
</dbReference>
<protein>
    <submittedName>
        <fullName evidence="1">Uncharacterized protein</fullName>
    </submittedName>
</protein>
<sequence length="198" mass="22029">MSRTMAFEDGRIYIVELPATLHEELIARVDGAVSTATGTGDQHLVSHRSSYVELEGFQKLESDCRFGPADDIGAIRPGGIMAWGEYHTLKVEVGVLRRWSSLGRKADQWRQFPGVEYILCICLSQDLRIRQYKLYTVDDRATPLPPKNPRNIVNPTDVPFNSSRLLVARSPPPVSFSGPNVAINLYTVVEDDSGGRRG</sequence>
<dbReference type="Proteomes" id="UP000198211">
    <property type="component" value="Unassembled WGS sequence"/>
</dbReference>
<dbReference type="OrthoDB" id="69505at2759"/>